<accession>A0AA48H0T3</accession>
<dbReference type="Gene3D" id="3.40.50.720">
    <property type="entry name" value="NAD(P)-binding Rossmann-like Domain"/>
    <property type="match status" value="1"/>
</dbReference>
<dbReference type="AlphaFoldDB" id="A0AA48H0T3"/>
<dbReference type="PANTHER" id="PTHR45458">
    <property type="entry name" value="SHORT-CHAIN DEHYDROGENASE/REDUCTASE SDR"/>
    <property type="match status" value="1"/>
</dbReference>
<dbReference type="InterPro" id="IPR002347">
    <property type="entry name" value="SDR_fam"/>
</dbReference>
<keyword evidence="3" id="KW-1185">Reference proteome</keyword>
<evidence type="ECO:0000256" key="1">
    <source>
        <dbReference type="RuleBase" id="RU000363"/>
    </source>
</evidence>
<dbReference type="SUPFAM" id="SSF51735">
    <property type="entry name" value="NAD(P)-binding Rossmann-fold domains"/>
    <property type="match status" value="1"/>
</dbReference>
<evidence type="ECO:0000313" key="3">
    <source>
        <dbReference type="Proteomes" id="UP001337723"/>
    </source>
</evidence>
<dbReference type="InterPro" id="IPR036291">
    <property type="entry name" value="NAD(P)-bd_dom_sf"/>
</dbReference>
<gene>
    <name evidence="2" type="ORF">MACH21_06610</name>
</gene>
<organism evidence="2 3">
    <name type="scientific">Roseicyclus marinus</name>
    <dbReference type="NCBI Taxonomy" id="2161673"/>
    <lineage>
        <taxon>Bacteria</taxon>
        <taxon>Pseudomonadati</taxon>
        <taxon>Pseudomonadota</taxon>
        <taxon>Alphaproteobacteria</taxon>
        <taxon>Rhodobacterales</taxon>
        <taxon>Roseobacteraceae</taxon>
        <taxon>Roseicyclus</taxon>
    </lineage>
</organism>
<name>A0AA48H0T3_9RHOB</name>
<dbReference type="PRINTS" id="PR00080">
    <property type="entry name" value="SDRFAMILY"/>
</dbReference>
<evidence type="ECO:0000313" key="2">
    <source>
        <dbReference type="EMBL" id="BDW84484.1"/>
    </source>
</evidence>
<sequence length="214" mass="22456">MHVLITGAGRGIGKGLADAYRSAGAEVTATARGAEPPARLDVADPASVADFAKRMDCRAIDLLICNAGIYPDKGQGLEEGFAPALWAETFAVNVTGVFLTIQALLPNLSLAQTPKIAIIGSQMGSNTRAPGGSYIYRASKSAVLNLGRNLAVDLKPRKIAVGIYHPGWVQTDMGGTTAEITTAEAVSGLMARFAELDLARTGCFETWDGRDHPL</sequence>
<dbReference type="GO" id="GO:0016616">
    <property type="term" value="F:oxidoreductase activity, acting on the CH-OH group of donors, NAD or NADP as acceptor"/>
    <property type="evidence" value="ECO:0007669"/>
    <property type="project" value="TreeGrafter"/>
</dbReference>
<comment type="similarity">
    <text evidence="1">Belongs to the short-chain dehydrogenases/reductases (SDR) family.</text>
</comment>
<dbReference type="Proteomes" id="UP001337723">
    <property type="component" value="Chromosome"/>
</dbReference>
<dbReference type="InterPro" id="IPR052184">
    <property type="entry name" value="SDR_enzymes"/>
</dbReference>
<proteinExistence type="inferred from homology"/>
<reference evidence="2 3" key="1">
    <citation type="submission" date="2023-01" db="EMBL/GenBank/DDBJ databases">
        <title>Complete genome sequence of Roseicyclus marinus strain Dej080120_10.</title>
        <authorList>
            <person name="Ueki S."/>
            <person name="Maruyama F."/>
        </authorList>
    </citation>
    <scope>NUCLEOTIDE SEQUENCE [LARGE SCALE GENOMIC DNA]</scope>
    <source>
        <strain evidence="2 3">Dej080120_10</strain>
    </source>
</reference>
<dbReference type="KEGG" id="rmai:MACH21_06610"/>
<protein>
    <submittedName>
        <fullName evidence="2">Short-chain dehydrogenase</fullName>
    </submittedName>
</protein>
<dbReference type="RefSeq" id="WP_338274390.1">
    <property type="nucleotide sequence ID" value="NZ_AP027266.1"/>
</dbReference>
<dbReference type="Pfam" id="PF00106">
    <property type="entry name" value="adh_short"/>
    <property type="match status" value="1"/>
</dbReference>
<dbReference type="PANTHER" id="PTHR45458:SF1">
    <property type="entry name" value="SHORT CHAIN DEHYDROGENASE"/>
    <property type="match status" value="1"/>
</dbReference>
<dbReference type="EMBL" id="AP027266">
    <property type="protein sequence ID" value="BDW84484.1"/>
    <property type="molecule type" value="Genomic_DNA"/>
</dbReference>
<dbReference type="PRINTS" id="PR00081">
    <property type="entry name" value="GDHRDH"/>
</dbReference>